<keyword evidence="3" id="KW-0648">Protein biosynthesis</keyword>
<evidence type="ECO:0000256" key="1">
    <source>
        <dbReference type="ARBA" id="ARBA00007411"/>
    </source>
</evidence>
<comment type="caution">
    <text evidence="6">The sequence shown here is derived from an EMBL/GenBank/DDBJ whole genome shotgun (WGS) entry which is preliminary data.</text>
</comment>
<dbReference type="AlphaFoldDB" id="A0ABD2PZ32"/>
<gene>
    <name evidence="6" type="primary">EF1BETA</name>
    <name evidence="6" type="ORF">Ciccas_008718</name>
</gene>
<comment type="similarity">
    <text evidence="1">Belongs to the EF-1-beta/EF-1-delta family.</text>
</comment>
<dbReference type="InterPro" id="IPR049720">
    <property type="entry name" value="EF1B_bsu/dsu"/>
</dbReference>
<feature type="region of interest" description="Disordered" evidence="4">
    <location>
        <begin position="71"/>
        <end position="98"/>
    </location>
</feature>
<dbReference type="InterPro" id="IPR036282">
    <property type="entry name" value="Glutathione-S-Trfase_C_sf"/>
</dbReference>
<feature type="compositionally biased region" description="Acidic residues" evidence="4">
    <location>
        <begin position="86"/>
        <end position="98"/>
    </location>
</feature>
<evidence type="ECO:0000259" key="5">
    <source>
        <dbReference type="SMART" id="SM00888"/>
    </source>
</evidence>
<dbReference type="SUPFAM" id="SSF47616">
    <property type="entry name" value="GST C-terminal domain-like"/>
    <property type="match status" value="1"/>
</dbReference>
<dbReference type="SMART" id="SM00888">
    <property type="entry name" value="EF1_GNE"/>
    <property type="match status" value="1"/>
</dbReference>
<evidence type="ECO:0000256" key="3">
    <source>
        <dbReference type="ARBA" id="ARBA00022917"/>
    </source>
</evidence>
<proteinExistence type="inferred from homology"/>
<dbReference type="Pfam" id="PF00736">
    <property type="entry name" value="EF1_GNE"/>
    <property type="match status" value="1"/>
</dbReference>
<accession>A0ABD2PZ32</accession>
<sequence length="212" mass="23570">MNFGDLSKDSGLKALNDYLLTRSYIEGFKASQSDASAYKIVAKKPADKYVNVLRWYNHINSFGAAALSKLPKGSGPVAATSTDKATEDDDEMDLFGSDDEDQEAKHAEILKKYHEKKAKKPVLIAKSSIVLDIKPFDDETDMSVLEKRVREISTDGLLWGQSKLVPVAFGIKKLQITCVVEDDKVGTDFLEEEIEKIDDMVQSIDIASFQKI</sequence>
<keyword evidence="7" id="KW-1185">Reference proteome</keyword>
<reference evidence="6 7" key="1">
    <citation type="submission" date="2024-11" db="EMBL/GenBank/DDBJ databases">
        <title>Adaptive evolution of stress response genes in parasites aligns with host niche diversity.</title>
        <authorList>
            <person name="Hahn C."/>
            <person name="Resl P."/>
        </authorList>
    </citation>
    <scope>NUCLEOTIDE SEQUENCE [LARGE SCALE GENOMIC DNA]</scope>
    <source>
        <strain evidence="6">EGGRZ-B1_66</strain>
        <tissue evidence="6">Body</tissue>
    </source>
</reference>
<dbReference type="CDD" id="cd00292">
    <property type="entry name" value="EF1B"/>
    <property type="match status" value="1"/>
</dbReference>
<dbReference type="GO" id="GO:0003746">
    <property type="term" value="F:translation elongation factor activity"/>
    <property type="evidence" value="ECO:0007669"/>
    <property type="project" value="UniProtKB-KW"/>
</dbReference>
<dbReference type="SUPFAM" id="SSF54984">
    <property type="entry name" value="eEF-1beta-like"/>
    <property type="match status" value="1"/>
</dbReference>
<dbReference type="Gene3D" id="3.30.70.60">
    <property type="match status" value="1"/>
</dbReference>
<name>A0ABD2PZ32_9PLAT</name>
<evidence type="ECO:0000256" key="4">
    <source>
        <dbReference type="SAM" id="MobiDB-lite"/>
    </source>
</evidence>
<dbReference type="InterPro" id="IPR001326">
    <property type="entry name" value="Transl_elong_EF1B_B/D_CS"/>
</dbReference>
<dbReference type="Proteomes" id="UP001626550">
    <property type="component" value="Unassembled WGS sequence"/>
</dbReference>
<dbReference type="InterPro" id="IPR036219">
    <property type="entry name" value="eEF-1beta-like_sf"/>
</dbReference>
<feature type="domain" description="Translation elongation factor EF1B beta/delta subunit guanine nucleotide exchange" evidence="5">
    <location>
        <begin position="126"/>
        <end position="212"/>
    </location>
</feature>
<dbReference type="EMBL" id="JBJKFK010001596">
    <property type="protein sequence ID" value="KAL3312689.1"/>
    <property type="molecule type" value="Genomic_DNA"/>
</dbReference>
<dbReference type="PANTHER" id="PTHR11595:SF21">
    <property type="entry name" value="ELONGATION FACTOR 1-BETA"/>
    <property type="match status" value="1"/>
</dbReference>
<dbReference type="PANTHER" id="PTHR11595">
    <property type="entry name" value="EF-HAND AND COILED-COIL DOMAIN-CONTAINING FAMILY MEMBER"/>
    <property type="match status" value="1"/>
</dbReference>
<dbReference type="PROSITE" id="PS00824">
    <property type="entry name" value="EF1BD_1"/>
    <property type="match status" value="1"/>
</dbReference>
<protein>
    <submittedName>
        <fullName evidence="6">Elongation factor 1-beta</fullName>
    </submittedName>
</protein>
<evidence type="ECO:0000256" key="2">
    <source>
        <dbReference type="ARBA" id="ARBA00022768"/>
    </source>
</evidence>
<dbReference type="FunFam" id="3.30.70.60:FF:000001">
    <property type="entry name" value="Elongation factor 1-beta 1 like"/>
    <property type="match status" value="1"/>
</dbReference>
<dbReference type="Gene3D" id="1.20.1050.130">
    <property type="match status" value="1"/>
</dbReference>
<dbReference type="InterPro" id="IPR014038">
    <property type="entry name" value="EF1B_bsu/dsu_GNE"/>
</dbReference>
<organism evidence="6 7">
    <name type="scientific">Cichlidogyrus casuarinus</name>
    <dbReference type="NCBI Taxonomy" id="1844966"/>
    <lineage>
        <taxon>Eukaryota</taxon>
        <taxon>Metazoa</taxon>
        <taxon>Spiralia</taxon>
        <taxon>Lophotrochozoa</taxon>
        <taxon>Platyhelminthes</taxon>
        <taxon>Monogenea</taxon>
        <taxon>Monopisthocotylea</taxon>
        <taxon>Dactylogyridea</taxon>
        <taxon>Ancyrocephalidae</taxon>
        <taxon>Cichlidogyrus</taxon>
    </lineage>
</organism>
<evidence type="ECO:0000313" key="7">
    <source>
        <dbReference type="Proteomes" id="UP001626550"/>
    </source>
</evidence>
<evidence type="ECO:0000313" key="6">
    <source>
        <dbReference type="EMBL" id="KAL3312689.1"/>
    </source>
</evidence>
<dbReference type="InterPro" id="IPR014717">
    <property type="entry name" value="Transl_elong_EF1B/ribsomal_bS6"/>
</dbReference>
<keyword evidence="2 6" id="KW-0251">Elongation factor</keyword>